<dbReference type="Proteomes" id="UP000219974">
    <property type="component" value="Chromosome 13"/>
</dbReference>
<dbReference type="EMBL" id="LT608277">
    <property type="protein sequence ID" value="SCM18077.1"/>
    <property type="molecule type" value="Genomic_DNA"/>
</dbReference>
<feature type="domain" description="Bromo" evidence="4">
    <location>
        <begin position="37"/>
        <end position="99"/>
    </location>
</feature>
<evidence type="ECO:0000313" key="10">
    <source>
        <dbReference type="Proteomes" id="UP000069549"/>
    </source>
</evidence>
<feature type="region of interest" description="Disordered" evidence="3">
    <location>
        <begin position="550"/>
        <end position="584"/>
    </location>
</feature>
<dbReference type="PANTHER" id="PTHR22881">
    <property type="entry name" value="BROMODOMAIN CONTAINING PROTEIN"/>
    <property type="match status" value="1"/>
</dbReference>
<evidence type="ECO:0000313" key="13">
    <source>
        <dbReference type="Proteomes" id="UP000220214"/>
    </source>
</evidence>
<evidence type="ECO:0000313" key="11">
    <source>
        <dbReference type="Proteomes" id="UP000219860"/>
    </source>
</evidence>
<dbReference type="AlphaFoldDB" id="A0A0Y9Z2M1"/>
<dbReference type="Proteomes" id="UP000219860">
    <property type="component" value="Chromosome 13"/>
</dbReference>
<dbReference type="InterPro" id="IPR036427">
    <property type="entry name" value="Bromodomain-like_sf"/>
</dbReference>
<evidence type="ECO:0000313" key="12">
    <source>
        <dbReference type="Proteomes" id="UP000219974"/>
    </source>
</evidence>
<dbReference type="SMART" id="SM00297">
    <property type="entry name" value="BROMO"/>
    <property type="match status" value="1"/>
</dbReference>
<keyword evidence="1 2" id="KW-0103">Bromodomain</keyword>
<evidence type="ECO:0000256" key="2">
    <source>
        <dbReference type="PROSITE-ProRule" id="PRU00035"/>
    </source>
</evidence>
<dbReference type="SUPFAM" id="SSF47370">
    <property type="entry name" value="Bromodomain"/>
    <property type="match status" value="1"/>
</dbReference>
<evidence type="ECO:0000256" key="1">
    <source>
        <dbReference type="ARBA" id="ARBA00023117"/>
    </source>
</evidence>
<feature type="region of interest" description="Disordered" evidence="3">
    <location>
        <begin position="156"/>
        <end position="177"/>
    </location>
</feature>
<dbReference type="EMBL" id="LT608261">
    <property type="protein sequence ID" value="SCM16281.1"/>
    <property type="molecule type" value="Genomic_DNA"/>
</dbReference>
<name>A0A0Y9Z2M1_PLABE</name>
<dbReference type="InterPro" id="IPR001487">
    <property type="entry name" value="Bromodomain"/>
</dbReference>
<dbReference type="Pfam" id="PF00439">
    <property type="entry name" value="Bromodomain"/>
    <property type="match status" value="1"/>
</dbReference>
<dbReference type="Proteomes" id="UP000069549">
    <property type="component" value="Chromosome 13"/>
</dbReference>
<dbReference type="InterPro" id="IPR051831">
    <property type="entry name" value="Bromodomain_contain_prot"/>
</dbReference>
<dbReference type="PROSITE" id="PS50014">
    <property type="entry name" value="BROMODOMAIN_2"/>
    <property type="match status" value="1"/>
</dbReference>
<organism evidence="5 10">
    <name type="scientific">Plasmodium berghei</name>
    <dbReference type="NCBI Taxonomy" id="5821"/>
    <lineage>
        <taxon>Eukaryota</taxon>
        <taxon>Sar</taxon>
        <taxon>Alveolata</taxon>
        <taxon>Apicomplexa</taxon>
        <taxon>Aconoidasida</taxon>
        <taxon>Haemosporida</taxon>
        <taxon>Plasmodiidae</taxon>
        <taxon>Plasmodium</taxon>
        <taxon>Plasmodium (Vinckeia)</taxon>
    </lineage>
</organism>
<dbReference type="PANTHER" id="PTHR22881:SF27">
    <property type="entry name" value="BROMODOMAIN CONTAINING 7_9"/>
    <property type="match status" value="1"/>
</dbReference>
<evidence type="ECO:0000256" key="3">
    <source>
        <dbReference type="SAM" id="MobiDB-lite"/>
    </source>
</evidence>
<dbReference type="EMBL" id="LT160033">
    <property type="protein sequence ID" value="CXI87312.1"/>
    <property type="molecule type" value="Genomic_DNA"/>
</dbReference>
<dbReference type="OrthoDB" id="422637at2759"/>
<dbReference type="VEuPathDB" id="PlasmoDB:PBANKA_1300600"/>
<dbReference type="EMBL" id="LT608149">
    <property type="protein sequence ID" value="SCL95770.1"/>
    <property type="molecule type" value="Genomic_DNA"/>
</dbReference>
<proteinExistence type="predicted"/>
<dbReference type="PRINTS" id="PR00503">
    <property type="entry name" value="BROMODOMAIN"/>
</dbReference>
<evidence type="ECO:0000259" key="4">
    <source>
        <dbReference type="PROSITE" id="PS50014"/>
    </source>
</evidence>
<feature type="compositionally biased region" description="Basic and acidic residues" evidence="3">
    <location>
        <begin position="559"/>
        <end position="583"/>
    </location>
</feature>
<protein>
    <submittedName>
        <fullName evidence="5">Bromodomain protein, putative</fullName>
    </submittedName>
</protein>
<evidence type="ECO:0000313" key="8">
    <source>
        <dbReference type="EMBL" id="SCM18077.1"/>
    </source>
</evidence>
<feature type="compositionally biased region" description="Basic residues" evidence="3">
    <location>
        <begin position="158"/>
        <end position="169"/>
    </location>
</feature>
<evidence type="ECO:0000313" key="7">
    <source>
        <dbReference type="EMBL" id="SCM16281.1"/>
    </source>
</evidence>
<evidence type="ECO:0000313" key="14">
    <source>
        <dbReference type="Proteomes" id="UP000516480"/>
    </source>
</evidence>
<dbReference type="Gene3D" id="1.20.920.10">
    <property type="entry name" value="Bromodomain-like"/>
    <property type="match status" value="1"/>
</dbReference>
<dbReference type="EMBL" id="LT614639">
    <property type="protein sequence ID" value="SCN27503.1"/>
    <property type="molecule type" value="Genomic_DNA"/>
</dbReference>
<dbReference type="OMA" id="CYTYNDK"/>
<reference evidence="5 10" key="1">
    <citation type="submission" date="2016-02" db="EMBL/GenBank/DDBJ databases">
        <authorList>
            <consortium name="Pathogen Informatics"/>
        </authorList>
    </citation>
    <scope>NUCLEOTIDE SEQUENCE [LARGE SCALE GENOMIC DNA]</scope>
    <source>
        <strain evidence="5 10">K173</strain>
        <strain evidence="6 14">NK65 ny</strain>
        <strain evidence="9 13">NK65e</strain>
        <strain evidence="7 11">SP11 Antwerpcl1</strain>
        <strain evidence="8 12">SP11 RLL</strain>
    </source>
</reference>
<evidence type="ECO:0000313" key="6">
    <source>
        <dbReference type="EMBL" id="SCL95770.1"/>
    </source>
</evidence>
<accession>A0A0Y9Z2M1</accession>
<dbReference type="Proteomes" id="UP000516480">
    <property type="component" value="Chromosome 13"/>
</dbReference>
<evidence type="ECO:0000313" key="5">
    <source>
        <dbReference type="EMBL" id="CXI87312.1"/>
    </source>
</evidence>
<sequence>MSGTKMKYDQLEEFRRKNEILANIINKLIVFDKKRIFLYPVNVQYVPDYLNIIKEPMDFTTMKQKIQNFKYNTYEEFERDIFLIINNCYTYNDKTTIYHKIAESLEAYYRKLSAKMYRKYMSIHLLYHNEDKNLVNKLLYNTSIKYENINTVKDNKKGIKPKKHGKVGRPSKANMDFRNSQINDTNITNANMSKRKKNAIKHSIKSNEYMGDNSFYNTNGSYNNNFMNDNNNNNYNANNMHGYDKMVYNLENMIDEENFDNIINTIVNSNEKSKDIFNILIKSLNNKDENCVNSCNYVNIPKTLHRIYFDDSVISKLRNKNIDRLLTNSNDNINIHLAGNNKKRERCNTNGDLQIDNKKSKLLNLEHDINDHYESNLNTEPQNEKYNNQQCSNFDLTKFHNLNKTEESYYNYANYNSNKVITCNIENKELTMNFLNYKESVKNFIGRENLSAFIDIFPNIDNILDNTDSKDLYYYAFNDLRLFGIDVPDFDEFNKKIVYNENYLLGIGRHHINNILTLDKNLVHVLQSKNNKTEFCKKLKEYLSNNKKRKKYISNKHGNNHDSNENTEKLNDDYDPSNMDRKNANYTLNTQSDIESFLSDSSSNDENLNLRNFLGTYNYFHKECIKNIKSKNKL</sequence>
<dbReference type="Proteomes" id="UP000220214">
    <property type="component" value="Chromosome 13"/>
</dbReference>
<gene>
    <name evidence="5" type="ORF">PBK173_000361100</name>
    <name evidence="9" type="ORF">PBNK65E_000349800</name>
    <name evidence="6" type="ORF">PBNK65NY_000349400</name>
    <name evidence="7" type="ORF">PBSP11A_000350000</name>
    <name evidence="8" type="ORF">PBSP11RLL_000350000</name>
</gene>
<evidence type="ECO:0000313" key="9">
    <source>
        <dbReference type="EMBL" id="SCN27503.1"/>
    </source>
</evidence>